<name>A0ABT1XDC2_9BURK</name>
<organism evidence="1 2">
    <name type="scientific">Limnobacter parvus</name>
    <dbReference type="NCBI Taxonomy" id="2939690"/>
    <lineage>
        <taxon>Bacteria</taxon>
        <taxon>Pseudomonadati</taxon>
        <taxon>Pseudomonadota</taxon>
        <taxon>Betaproteobacteria</taxon>
        <taxon>Burkholderiales</taxon>
        <taxon>Burkholderiaceae</taxon>
        <taxon>Limnobacter</taxon>
    </lineage>
</organism>
<evidence type="ECO:0000313" key="1">
    <source>
        <dbReference type="EMBL" id="MCR2745260.1"/>
    </source>
</evidence>
<keyword evidence="2" id="KW-1185">Reference proteome</keyword>
<evidence type="ECO:0000313" key="2">
    <source>
        <dbReference type="Proteomes" id="UP001165267"/>
    </source>
</evidence>
<comment type="caution">
    <text evidence="1">The sequence shown here is derived from an EMBL/GenBank/DDBJ whole genome shotgun (WGS) entry which is preliminary data.</text>
</comment>
<reference evidence="1" key="1">
    <citation type="submission" date="2022-07" db="EMBL/GenBank/DDBJ databases">
        <authorList>
            <person name="Xamxidin M."/>
        </authorList>
    </citation>
    <scope>NUCLEOTIDE SEQUENCE</scope>
    <source>
        <strain evidence="1">YS8-69</strain>
    </source>
</reference>
<dbReference type="Proteomes" id="UP001165267">
    <property type="component" value="Unassembled WGS sequence"/>
</dbReference>
<proteinExistence type="predicted"/>
<gene>
    <name evidence="1" type="ORF">NSP04_01200</name>
</gene>
<protein>
    <submittedName>
        <fullName evidence="1">Uncharacterized protein</fullName>
    </submittedName>
</protein>
<sequence>MIEISGYVVEANSSFLRVIALSQVGASCLKQLGFSEESPLSFTLSVNSPNDRVRLFQELRANDFAFSAGREWSPSELFEFFRDQGLLSGDYIRVAWIDGTSTTLTLS</sequence>
<dbReference type="RefSeq" id="WP_257510509.1">
    <property type="nucleotide sequence ID" value="NZ_JANKHG010000001.1"/>
</dbReference>
<accession>A0ABT1XDC2</accession>
<dbReference type="EMBL" id="JANKHG010000001">
    <property type="protein sequence ID" value="MCR2745260.1"/>
    <property type="molecule type" value="Genomic_DNA"/>
</dbReference>